<dbReference type="EMBL" id="CM043020">
    <property type="protein sequence ID" value="KAI4458979.1"/>
    <property type="molecule type" value="Genomic_DNA"/>
</dbReference>
<keyword evidence="1" id="KW-0762">Sugar transport</keyword>
<keyword evidence="1" id="KW-0813">Transport</keyword>
<accession>A0ACB9SX48</accession>
<keyword evidence="2" id="KW-1185">Reference proteome</keyword>
<proteinExistence type="predicted"/>
<sequence>MVEKLYEYEGFLGRLHRYRDSVKEGWQNYRSEGSFSIFGGCKNLFSSEGSNRQQEAVQEDYSHVYRRKTRNELVRISAAVTGIEFSYAAETAFVSPTLLKIGVEHKHMTLVWALSPLIGFFVTPVLGSLSDRCPLKIGRRRPFIVAMSIGVLLGLILVPNGEDLGYALGDEKPPSNLTAYSVSPHRTSTSESPDLPVYKNSHPWGIFFTILGTVLLDFDADACQSPARAYLLDITVSDDHARGLSTFTVMAGLGGFFGYALGGINWDVTRIGVMLGGHVRAVFTLITIIFVICVSYTVTSFKEIPLNLLEISDSMHAELDVLQSGKPDANGSGEFQPQNTYGTLEGQVSMSKRKSKFMSCVYFSINLKFQDENSHNDMPTTSSRRSSARRMSLAPPADASLLLYLKSIVYMPASLGILCLTNLFCWMSHVCYSLYFTDFVGEAVFKGDPIALVGTEARNLYEEGVRFGCWGMSMYSLSCACYSFIIEKLILRYGAKRIYIGGLLVYAIGMFLMAITKHKIGVVLFSWTAGVMYSTLFTMPYLLVAHYHSKGVFAVSKDGEEKKCALKYVDLVPMLQLSQAWCSWHNSYYQCVWVRLST</sequence>
<organism evidence="1 2">
    <name type="scientific">Holotrichia oblita</name>
    <name type="common">Chafer beetle</name>
    <dbReference type="NCBI Taxonomy" id="644536"/>
    <lineage>
        <taxon>Eukaryota</taxon>
        <taxon>Metazoa</taxon>
        <taxon>Ecdysozoa</taxon>
        <taxon>Arthropoda</taxon>
        <taxon>Hexapoda</taxon>
        <taxon>Insecta</taxon>
        <taxon>Pterygota</taxon>
        <taxon>Neoptera</taxon>
        <taxon>Endopterygota</taxon>
        <taxon>Coleoptera</taxon>
        <taxon>Polyphaga</taxon>
        <taxon>Scarabaeiformia</taxon>
        <taxon>Scarabaeidae</taxon>
        <taxon>Melolonthinae</taxon>
        <taxon>Holotrichia</taxon>
    </lineage>
</organism>
<evidence type="ECO:0000313" key="1">
    <source>
        <dbReference type="EMBL" id="KAI4458979.1"/>
    </source>
</evidence>
<comment type="caution">
    <text evidence="1">The sequence shown here is derived from an EMBL/GenBank/DDBJ whole genome shotgun (WGS) entry which is preliminary data.</text>
</comment>
<protein>
    <submittedName>
        <fullName evidence="1">Sugar transporter</fullName>
    </submittedName>
</protein>
<reference evidence="1" key="1">
    <citation type="submission" date="2022-04" db="EMBL/GenBank/DDBJ databases">
        <title>Chromosome-scale genome assembly of Holotrichia oblita Faldermann.</title>
        <authorList>
            <person name="Rongchong L."/>
        </authorList>
    </citation>
    <scope>NUCLEOTIDE SEQUENCE</scope>
    <source>
        <strain evidence="1">81SQS9</strain>
    </source>
</reference>
<name>A0ACB9SX48_HOLOL</name>
<gene>
    <name evidence="1" type="ORF">MML48_6g00020039</name>
</gene>
<dbReference type="Proteomes" id="UP001056778">
    <property type="component" value="Chromosome 6"/>
</dbReference>
<evidence type="ECO:0000313" key="2">
    <source>
        <dbReference type="Proteomes" id="UP001056778"/>
    </source>
</evidence>